<dbReference type="Pfam" id="PF00392">
    <property type="entry name" value="GntR"/>
    <property type="match status" value="1"/>
</dbReference>
<dbReference type="EMBL" id="CP162551">
    <property type="protein sequence ID" value="XDI35645.1"/>
    <property type="molecule type" value="Genomic_DNA"/>
</dbReference>
<dbReference type="SUPFAM" id="SSF64288">
    <property type="entry name" value="Chorismate lyase-like"/>
    <property type="match status" value="1"/>
</dbReference>
<dbReference type="Pfam" id="PF07702">
    <property type="entry name" value="UTRA"/>
    <property type="match status" value="1"/>
</dbReference>
<dbReference type="InterPro" id="IPR000524">
    <property type="entry name" value="Tscrpt_reg_HTH_GntR"/>
</dbReference>
<dbReference type="InterPro" id="IPR036390">
    <property type="entry name" value="WH_DNA-bd_sf"/>
</dbReference>
<dbReference type="Gene3D" id="1.10.10.10">
    <property type="entry name" value="Winged helix-like DNA-binding domain superfamily/Winged helix DNA-binding domain"/>
    <property type="match status" value="1"/>
</dbReference>
<accession>A0AB39BQE8</accession>
<dbReference type="RefSeq" id="WP_368503189.1">
    <property type="nucleotide sequence ID" value="NZ_CP162551.1"/>
</dbReference>
<evidence type="ECO:0000256" key="1">
    <source>
        <dbReference type="ARBA" id="ARBA00023015"/>
    </source>
</evidence>
<dbReference type="InterPro" id="IPR050679">
    <property type="entry name" value="Bact_HTH_transcr_reg"/>
</dbReference>
<dbReference type="InterPro" id="IPR036388">
    <property type="entry name" value="WH-like_DNA-bd_sf"/>
</dbReference>
<dbReference type="PROSITE" id="PS50949">
    <property type="entry name" value="HTH_GNTR"/>
    <property type="match status" value="1"/>
</dbReference>
<feature type="domain" description="HTH gntR-type" evidence="4">
    <location>
        <begin position="12"/>
        <end position="80"/>
    </location>
</feature>
<evidence type="ECO:0000259" key="4">
    <source>
        <dbReference type="PROSITE" id="PS50949"/>
    </source>
</evidence>
<dbReference type="InterPro" id="IPR011663">
    <property type="entry name" value="UTRA"/>
</dbReference>
<dbReference type="PRINTS" id="PR00035">
    <property type="entry name" value="HTHGNTR"/>
</dbReference>
<dbReference type="Gene3D" id="3.40.1410.10">
    <property type="entry name" value="Chorismate lyase-like"/>
    <property type="match status" value="1"/>
</dbReference>
<dbReference type="GO" id="GO:0003700">
    <property type="term" value="F:DNA-binding transcription factor activity"/>
    <property type="evidence" value="ECO:0007669"/>
    <property type="project" value="InterPro"/>
</dbReference>
<name>A0AB39BQE8_9BACI</name>
<keyword evidence="3" id="KW-0804">Transcription</keyword>
<dbReference type="PANTHER" id="PTHR44846">
    <property type="entry name" value="MANNOSYL-D-GLYCERATE TRANSPORT/METABOLISM SYSTEM REPRESSOR MNGR-RELATED"/>
    <property type="match status" value="1"/>
</dbReference>
<proteinExistence type="predicted"/>
<organism evidence="5">
    <name type="scientific">Alkalihalophilus sp. As8PL</name>
    <dbReference type="NCBI Taxonomy" id="3237103"/>
    <lineage>
        <taxon>Bacteria</taxon>
        <taxon>Bacillati</taxon>
        <taxon>Bacillota</taxon>
        <taxon>Bacilli</taxon>
        <taxon>Bacillales</taxon>
        <taxon>Bacillaceae</taxon>
        <taxon>Alkalihalophilus</taxon>
    </lineage>
</organism>
<reference evidence="5" key="1">
    <citation type="submission" date="2024-07" db="EMBL/GenBank/DDBJ databases">
        <title>Identification and characteristics of an arsenic-resistant bacterial isolate, which belongs to a novel species.</title>
        <authorList>
            <person name="Juszczyk A."/>
            <person name="Kowalczyk A."/>
            <person name="Was K."/>
            <person name="Kosowicz W."/>
            <person name="Budzyn A."/>
            <person name="Latowski D."/>
        </authorList>
    </citation>
    <scope>NUCLEOTIDE SEQUENCE</scope>
    <source>
        <strain evidence="5">As8PL</strain>
    </source>
</reference>
<dbReference type="AlphaFoldDB" id="A0AB39BQE8"/>
<evidence type="ECO:0000313" key="5">
    <source>
        <dbReference type="EMBL" id="XDI35645.1"/>
    </source>
</evidence>
<evidence type="ECO:0000256" key="2">
    <source>
        <dbReference type="ARBA" id="ARBA00023125"/>
    </source>
</evidence>
<dbReference type="SMART" id="SM00866">
    <property type="entry name" value="UTRA"/>
    <property type="match status" value="1"/>
</dbReference>
<keyword evidence="2" id="KW-0238">DNA-binding</keyword>
<dbReference type="InterPro" id="IPR028978">
    <property type="entry name" value="Chorismate_lyase_/UTRA_dom_sf"/>
</dbReference>
<dbReference type="SUPFAM" id="SSF46785">
    <property type="entry name" value="Winged helix' DNA-binding domain"/>
    <property type="match status" value="1"/>
</dbReference>
<dbReference type="FunFam" id="1.10.10.10:FF:000079">
    <property type="entry name" value="GntR family transcriptional regulator"/>
    <property type="match status" value="1"/>
</dbReference>
<dbReference type="PANTHER" id="PTHR44846:SF1">
    <property type="entry name" value="MANNOSYL-D-GLYCERATE TRANSPORT_METABOLISM SYSTEM REPRESSOR MNGR-RELATED"/>
    <property type="match status" value="1"/>
</dbReference>
<dbReference type="CDD" id="cd07377">
    <property type="entry name" value="WHTH_GntR"/>
    <property type="match status" value="1"/>
</dbReference>
<gene>
    <name evidence="5" type="ORF">AB3N04_13085</name>
</gene>
<dbReference type="GO" id="GO:0003677">
    <property type="term" value="F:DNA binding"/>
    <property type="evidence" value="ECO:0007669"/>
    <property type="project" value="UniProtKB-KW"/>
</dbReference>
<dbReference type="SMART" id="SM00345">
    <property type="entry name" value="HTH_GNTR"/>
    <property type="match status" value="1"/>
</dbReference>
<dbReference type="GO" id="GO:0045892">
    <property type="term" value="P:negative regulation of DNA-templated transcription"/>
    <property type="evidence" value="ECO:0007669"/>
    <property type="project" value="TreeGrafter"/>
</dbReference>
<keyword evidence="1" id="KW-0805">Transcription regulation</keyword>
<protein>
    <submittedName>
        <fullName evidence="5">GntR family transcriptional regulator</fullName>
    </submittedName>
</protein>
<sequence>MVHLQLNHNSPVPLYHQIKDILLQRISDKVWKEGDLIPTETELMDEFNVSRTTLRQAITTLVNEGLLEKKQGKGTIVKSLKFTGTLGRLTGFAEEIMERGYLPTSKLLRAELRDDLFIEKKKLNVEEDGSILLIQRIRFANDEPIALEKSSWPEHIGNILMEHDLAGAKFYEVLEDNEIYLKKANETISAVNATQYEADLLGVSAGTALLQMTRLSYGINGEPVEFTQTKYRSDRYQYNVDLNR</sequence>
<evidence type="ECO:0000256" key="3">
    <source>
        <dbReference type="ARBA" id="ARBA00023163"/>
    </source>
</evidence>